<dbReference type="SUPFAM" id="SSF52540">
    <property type="entry name" value="P-loop containing nucleoside triphosphate hydrolases"/>
    <property type="match status" value="1"/>
</dbReference>
<evidence type="ECO:0000313" key="1">
    <source>
        <dbReference type="EMBL" id="MBB2969430.1"/>
    </source>
</evidence>
<dbReference type="AlphaFoldDB" id="A0A7W4V039"/>
<accession>A0A7W4V039</accession>
<dbReference type="EMBL" id="JACHVP010000007">
    <property type="protein sequence ID" value="MBB2969430.1"/>
    <property type="molecule type" value="Genomic_DNA"/>
</dbReference>
<gene>
    <name evidence="1" type="ORF">FHX33_004214</name>
</gene>
<dbReference type="Gene3D" id="3.40.50.300">
    <property type="entry name" value="P-loop containing nucleotide triphosphate hydrolases"/>
    <property type="match status" value="1"/>
</dbReference>
<evidence type="ECO:0000313" key="2">
    <source>
        <dbReference type="Proteomes" id="UP000538196"/>
    </source>
</evidence>
<protein>
    <submittedName>
        <fullName evidence="1">Chloramphenicol 3-O-phosphotransferase</fullName>
    </submittedName>
</protein>
<dbReference type="InterPro" id="IPR027417">
    <property type="entry name" value="P-loop_NTPase"/>
</dbReference>
<name>A0A7W4V039_LEIAQ</name>
<dbReference type="Proteomes" id="UP000538196">
    <property type="component" value="Unassembled WGS sequence"/>
</dbReference>
<organism evidence="1 2">
    <name type="scientific">Leifsonia aquatica</name>
    <name type="common">Corynebacterium aquaticum</name>
    <dbReference type="NCBI Taxonomy" id="144185"/>
    <lineage>
        <taxon>Bacteria</taxon>
        <taxon>Bacillati</taxon>
        <taxon>Actinomycetota</taxon>
        <taxon>Actinomycetes</taxon>
        <taxon>Micrococcales</taxon>
        <taxon>Microbacteriaceae</taxon>
        <taxon>Leifsonia</taxon>
    </lineage>
</organism>
<dbReference type="GO" id="GO:0016740">
    <property type="term" value="F:transferase activity"/>
    <property type="evidence" value="ECO:0007669"/>
    <property type="project" value="UniProtKB-KW"/>
</dbReference>
<comment type="caution">
    <text evidence="1">The sequence shown here is derived from an EMBL/GenBank/DDBJ whole genome shotgun (WGS) entry which is preliminary data.</text>
</comment>
<reference evidence="1 2" key="1">
    <citation type="submission" date="2020-08" db="EMBL/GenBank/DDBJ databases">
        <title>Sequencing the genomes of 1000 actinobacteria strains.</title>
        <authorList>
            <person name="Klenk H.-P."/>
        </authorList>
    </citation>
    <scope>NUCLEOTIDE SEQUENCE [LARGE SCALE GENOMIC DNA]</scope>
    <source>
        <strain evidence="1 2">DSM 20146</strain>
    </source>
</reference>
<sequence>MDCVFLNGTVGVGKSTVAEAISALEPGPHAVVDLDQLRRLHPAPRGDVFNHELELRNLLALAANYREAGARRFILAGVIEEPAEVPRYVEALAAEGMLVCRLVAEPAVVERRLRSRHADDPEGLEWHLHRAGELAGILEAAALDDVVVDTTVAAPQEVARRVREAAGWDDPPRRGGE</sequence>
<keyword evidence="1" id="KW-0808">Transferase</keyword>
<proteinExistence type="predicted"/>
<keyword evidence="2" id="KW-1185">Reference proteome</keyword>
<dbReference type="RefSeq" id="WP_021763185.1">
    <property type="nucleotide sequence ID" value="NZ_JACHVP010000007.1"/>
</dbReference>
<dbReference type="Pfam" id="PF07931">
    <property type="entry name" value="CPT"/>
    <property type="match status" value="1"/>
</dbReference>